<dbReference type="EMBL" id="JBHRYC010000100">
    <property type="protein sequence ID" value="MFC3639805.1"/>
    <property type="molecule type" value="Genomic_DNA"/>
</dbReference>
<gene>
    <name evidence="2" type="ORF">ACFONL_20905</name>
</gene>
<dbReference type="Proteomes" id="UP001595704">
    <property type="component" value="Unassembled WGS sequence"/>
</dbReference>
<dbReference type="RefSeq" id="WP_376853178.1">
    <property type="nucleotide sequence ID" value="NZ_JBHRYC010000100.1"/>
</dbReference>
<protein>
    <submittedName>
        <fullName evidence="2">Uncharacterized protein</fullName>
    </submittedName>
</protein>
<reference evidence="3" key="1">
    <citation type="journal article" date="2019" name="Int. J. Syst. Evol. Microbiol.">
        <title>The Global Catalogue of Microorganisms (GCM) 10K type strain sequencing project: providing services to taxonomists for standard genome sequencing and annotation.</title>
        <authorList>
            <consortium name="The Broad Institute Genomics Platform"/>
            <consortium name="The Broad Institute Genome Sequencing Center for Infectious Disease"/>
            <person name="Wu L."/>
            <person name="Ma J."/>
        </authorList>
    </citation>
    <scope>NUCLEOTIDE SEQUENCE [LARGE SCALE GENOMIC DNA]</scope>
    <source>
        <strain evidence="3">KCTC 42282</strain>
    </source>
</reference>
<sequence length="100" mass="10809">TFNAVDLPTSAINAEGGSRTAVTLHLPVSEDLIEPGRFRSERTAKVTLQALHYPQAKIMANPTTRIKTWAASSWYSTRTMGSTSQNGGALDRGMPHLPCP</sequence>
<proteinExistence type="predicted"/>
<name>A0ABV7UMC2_9HYPH</name>
<feature type="region of interest" description="Disordered" evidence="1">
    <location>
        <begin position="79"/>
        <end position="100"/>
    </location>
</feature>
<comment type="caution">
    <text evidence="2">The sequence shown here is derived from an EMBL/GenBank/DDBJ whole genome shotgun (WGS) entry which is preliminary data.</text>
</comment>
<evidence type="ECO:0000313" key="3">
    <source>
        <dbReference type="Proteomes" id="UP001595704"/>
    </source>
</evidence>
<evidence type="ECO:0000313" key="2">
    <source>
        <dbReference type="EMBL" id="MFC3639805.1"/>
    </source>
</evidence>
<evidence type="ECO:0000256" key="1">
    <source>
        <dbReference type="SAM" id="MobiDB-lite"/>
    </source>
</evidence>
<keyword evidence="3" id="KW-1185">Reference proteome</keyword>
<feature type="non-terminal residue" evidence="2">
    <location>
        <position position="1"/>
    </location>
</feature>
<accession>A0ABV7UMC2</accession>
<organism evidence="2 3">
    <name type="scientific">Camelimonas fluminis</name>
    <dbReference type="NCBI Taxonomy" id="1576911"/>
    <lineage>
        <taxon>Bacteria</taxon>
        <taxon>Pseudomonadati</taxon>
        <taxon>Pseudomonadota</taxon>
        <taxon>Alphaproteobacteria</taxon>
        <taxon>Hyphomicrobiales</taxon>
        <taxon>Chelatococcaceae</taxon>
        <taxon>Camelimonas</taxon>
    </lineage>
</organism>